<reference evidence="13 14" key="1">
    <citation type="journal article" date="2004" name="Nat. Biotechnol.">
        <title>The genome sequence of the anaerobic, sulfate-reducing bacterium Desulfovibrio vulgaris Hildenborough.</title>
        <authorList>
            <person name="Heidelberg J.F."/>
            <person name="Seshadri R."/>
            <person name="Haveman S.A."/>
            <person name="Hemme C.L."/>
            <person name="Paulsen I.T."/>
            <person name="Kolonay J.F."/>
            <person name="Eisen J.A."/>
            <person name="Ward N."/>
            <person name="Methe B."/>
            <person name="Brinkac L.M."/>
            <person name="Daugherty S.C."/>
            <person name="Deboy R.T."/>
            <person name="Dodson R.J."/>
            <person name="Durkin A.S."/>
            <person name="Madupu R."/>
            <person name="Nelson W.C."/>
            <person name="Sullivan S.A."/>
            <person name="Fouts D."/>
            <person name="Haft D.H."/>
            <person name="Selengut J."/>
            <person name="Peterson J.D."/>
            <person name="Davidsen T.M."/>
            <person name="Zafar N."/>
            <person name="Zhou L."/>
            <person name="Radune D."/>
            <person name="Dimitrov G."/>
            <person name="Hance M."/>
            <person name="Tran K."/>
            <person name="Khouri H."/>
            <person name="Gill J."/>
            <person name="Utterback T.R."/>
            <person name="Feldblyum T.V."/>
            <person name="Wall J.D."/>
            <person name="Voordouw G."/>
            <person name="Fraser C.M."/>
        </authorList>
    </citation>
    <scope>NUCLEOTIDE SEQUENCE [LARGE SCALE GENOMIC DNA]</scope>
    <source>
        <strain evidence="14">ATCC 29579 / DSM 644 / NCIMB 8303 / VKM B-1760 / Hildenborough</strain>
    </source>
</reference>
<evidence type="ECO:0000256" key="2">
    <source>
        <dbReference type="ARBA" id="ARBA00004141"/>
    </source>
</evidence>
<dbReference type="EMBL" id="AE017285">
    <property type="protein sequence ID" value="AAS95453.1"/>
    <property type="molecule type" value="Genomic_DNA"/>
</dbReference>
<evidence type="ECO:0000256" key="12">
    <source>
        <dbReference type="SAM" id="Phobius"/>
    </source>
</evidence>
<keyword evidence="9 12" id="KW-1133">Transmembrane helix</keyword>
<evidence type="ECO:0000256" key="1">
    <source>
        <dbReference type="ARBA" id="ARBA00001946"/>
    </source>
</evidence>
<evidence type="ECO:0000313" key="13">
    <source>
        <dbReference type="EMBL" id="AAS95453.1"/>
    </source>
</evidence>
<evidence type="ECO:0000256" key="3">
    <source>
        <dbReference type="ARBA" id="ARBA00005985"/>
    </source>
</evidence>
<evidence type="ECO:0000313" key="14">
    <source>
        <dbReference type="Proteomes" id="UP000002194"/>
    </source>
</evidence>
<sequence length="289" mass="31693">MTMTPFGSFAAICRMIKIEHSIFALPFAFAGAFIASGGIPAWKPFVLLTIAMVAVRSFAMAFNRVVDLPFDRRNPRTQNRPLVTGEITRLQTWAFIVVMAVVFVLACAGLNRLCLMLSPLALGISALYSVMKRFTWLCHFVLGAVLGLAPLAGWLSVDPVFTLPAVLLFWGVLFWVAGFDILYSCQDTAFDIEVGLHSVPARFGIPTALVISTFCHVNTVVFFLLAGWAAGLSWAWYPVWAIVSLVLVLEHRLIRADDLSRVNMAFFTLNGVVSIVVFAGIVAGIFIGR</sequence>
<dbReference type="Proteomes" id="UP000002194">
    <property type="component" value="Chromosome"/>
</dbReference>
<dbReference type="KEGG" id="dvu:DVU_0973"/>
<dbReference type="Gene3D" id="1.10.357.140">
    <property type="entry name" value="UbiA prenyltransferase"/>
    <property type="match status" value="1"/>
</dbReference>
<dbReference type="GO" id="GO:0005886">
    <property type="term" value="C:plasma membrane"/>
    <property type="evidence" value="ECO:0007669"/>
    <property type="project" value="TreeGrafter"/>
</dbReference>
<evidence type="ECO:0000256" key="5">
    <source>
        <dbReference type="ARBA" id="ARBA00022519"/>
    </source>
</evidence>
<gene>
    <name evidence="13" type="ordered locus">DVU_0973</name>
</gene>
<evidence type="ECO:0000256" key="7">
    <source>
        <dbReference type="ARBA" id="ARBA00022688"/>
    </source>
</evidence>
<dbReference type="InterPro" id="IPR039653">
    <property type="entry name" value="Prenyltransferase"/>
</dbReference>
<evidence type="ECO:0000256" key="8">
    <source>
        <dbReference type="ARBA" id="ARBA00022692"/>
    </source>
</evidence>
<dbReference type="PANTHER" id="PTHR11048">
    <property type="entry name" value="PRENYLTRANSFERASES"/>
    <property type="match status" value="1"/>
</dbReference>
<dbReference type="NCBIfam" id="TIGR01475">
    <property type="entry name" value="ubiA_other"/>
    <property type="match status" value="1"/>
</dbReference>
<dbReference type="GO" id="GO:0008412">
    <property type="term" value="F:4-hydroxybenzoate polyprenyltransferase activity"/>
    <property type="evidence" value="ECO:0007669"/>
    <property type="project" value="UniProtKB-EC"/>
</dbReference>
<evidence type="ECO:0000256" key="11">
    <source>
        <dbReference type="ARBA" id="ARBA00034524"/>
    </source>
</evidence>
<feature type="transmembrane region" description="Helical" evidence="12">
    <location>
        <begin position="45"/>
        <end position="66"/>
    </location>
</feature>
<feature type="transmembrane region" description="Helical" evidence="12">
    <location>
        <begin position="203"/>
        <end position="228"/>
    </location>
</feature>
<keyword evidence="7" id="KW-0831">Ubiquinone biosynthesis</keyword>
<dbReference type="FunFam" id="1.10.357.140:FF:000008">
    <property type="entry name" value="4-hydroxybenzoate octaprenyltransferase"/>
    <property type="match status" value="1"/>
</dbReference>
<dbReference type="STRING" id="882.DVU_0973"/>
<feature type="transmembrane region" description="Helical" evidence="12">
    <location>
        <begin position="87"/>
        <end position="104"/>
    </location>
</feature>
<feature type="transmembrane region" description="Helical" evidence="12">
    <location>
        <begin position="266"/>
        <end position="287"/>
    </location>
</feature>
<dbReference type="Gene3D" id="1.20.120.1780">
    <property type="entry name" value="UbiA prenyltransferase"/>
    <property type="match status" value="1"/>
</dbReference>
<evidence type="ECO:0000256" key="4">
    <source>
        <dbReference type="ARBA" id="ARBA00022475"/>
    </source>
</evidence>
<dbReference type="GO" id="GO:0006744">
    <property type="term" value="P:ubiquinone biosynthetic process"/>
    <property type="evidence" value="ECO:0007669"/>
    <property type="project" value="UniProtKB-KW"/>
</dbReference>
<feature type="transmembrane region" description="Helical" evidence="12">
    <location>
        <begin position="234"/>
        <end position="254"/>
    </location>
</feature>
<name>Q72DF6_NITV2</name>
<dbReference type="InterPro" id="IPR006371">
    <property type="entry name" value="Polyprenyltransferase_UbiA-li"/>
</dbReference>
<comment type="subcellular location">
    <subcellularLocation>
        <location evidence="2">Membrane</location>
        <topology evidence="2">Multi-pass membrane protein</topology>
    </subcellularLocation>
</comment>
<dbReference type="EC" id="2.5.1.39" evidence="11"/>
<feature type="transmembrane region" description="Helical" evidence="12">
    <location>
        <begin position="137"/>
        <end position="155"/>
    </location>
</feature>
<keyword evidence="6" id="KW-0808">Transferase</keyword>
<comment type="cofactor">
    <cofactor evidence="1">
        <name>Mg(2+)</name>
        <dbReference type="ChEBI" id="CHEBI:18420"/>
    </cofactor>
</comment>
<dbReference type="Pfam" id="PF01040">
    <property type="entry name" value="UbiA"/>
    <property type="match status" value="1"/>
</dbReference>
<keyword evidence="10 12" id="KW-0472">Membrane</keyword>
<dbReference type="PhylomeDB" id="Q72DF6"/>
<dbReference type="InterPro" id="IPR000537">
    <property type="entry name" value="UbiA_prenyltransferase"/>
</dbReference>
<proteinExistence type="inferred from homology"/>
<feature type="transmembrane region" description="Helical" evidence="12">
    <location>
        <begin position="161"/>
        <end position="183"/>
    </location>
</feature>
<feature type="transmembrane region" description="Helical" evidence="12">
    <location>
        <begin position="21"/>
        <end position="39"/>
    </location>
</feature>
<keyword evidence="4" id="KW-1003">Cell membrane</keyword>
<keyword evidence="14" id="KW-1185">Reference proteome</keyword>
<keyword evidence="8 12" id="KW-0812">Transmembrane</keyword>
<dbReference type="PATRIC" id="fig|882.5.peg.916"/>
<evidence type="ECO:0000256" key="10">
    <source>
        <dbReference type="ARBA" id="ARBA00023136"/>
    </source>
</evidence>
<protein>
    <recommendedName>
        <fullName evidence="11">4-hydroxybenzoate polyprenyltransferase</fullName>
        <ecNumber evidence="11">2.5.1.39</ecNumber>
    </recommendedName>
</protein>
<dbReference type="SMR" id="Q72DF6"/>
<dbReference type="FunFam" id="1.20.120.1780:FF:000001">
    <property type="entry name" value="4-hydroxybenzoate octaprenyltransferase"/>
    <property type="match status" value="1"/>
</dbReference>
<dbReference type="CDD" id="cd13959">
    <property type="entry name" value="PT_UbiA_COQ2"/>
    <property type="match status" value="1"/>
</dbReference>
<dbReference type="PaxDb" id="882-DVU_0973"/>
<dbReference type="PANTHER" id="PTHR11048:SF28">
    <property type="entry name" value="4-HYDROXYBENZOATE POLYPRENYLTRANSFERASE, MITOCHONDRIAL"/>
    <property type="match status" value="1"/>
</dbReference>
<dbReference type="eggNOG" id="COG0382">
    <property type="taxonomic scope" value="Bacteria"/>
</dbReference>
<dbReference type="EnsemblBacteria" id="AAS95453">
    <property type="protein sequence ID" value="AAS95453"/>
    <property type="gene ID" value="DVU_0973"/>
</dbReference>
<keyword evidence="5" id="KW-0997">Cell inner membrane</keyword>
<evidence type="ECO:0000256" key="6">
    <source>
        <dbReference type="ARBA" id="ARBA00022679"/>
    </source>
</evidence>
<evidence type="ECO:0000256" key="9">
    <source>
        <dbReference type="ARBA" id="ARBA00022989"/>
    </source>
</evidence>
<dbReference type="AlphaFoldDB" id="Q72DF6"/>
<organism evidence="13 14">
    <name type="scientific">Nitratidesulfovibrio vulgaris (strain ATCC 29579 / DSM 644 / CCUG 34227 / NCIMB 8303 / VKM B-1760 / Hildenborough)</name>
    <name type="common">Desulfovibrio vulgaris</name>
    <dbReference type="NCBI Taxonomy" id="882"/>
    <lineage>
        <taxon>Bacteria</taxon>
        <taxon>Pseudomonadati</taxon>
        <taxon>Thermodesulfobacteriota</taxon>
        <taxon>Desulfovibrionia</taxon>
        <taxon>Desulfovibrionales</taxon>
        <taxon>Desulfovibrionaceae</taxon>
        <taxon>Nitratidesulfovibrio</taxon>
    </lineage>
</organism>
<dbReference type="HOGENOM" id="CLU_034879_5_1_7"/>
<accession>Q72DF6</accession>
<dbReference type="InterPro" id="IPR044878">
    <property type="entry name" value="UbiA_sf"/>
</dbReference>
<comment type="similarity">
    <text evidence="3">Belongs to the UbiA prenyltransferase family.</text>
</comment>
<dbReference type="OrthoDB" id="9782418at2"/>